<proteinExistence type="predicted"/>
<dbReference type="Proteomes" id="UP000887565">
    <property type="component" value="Unplaced"/>
</dbReference>
<evidence type="ECO:0000313" key="1">
    <source>
        <dbReference type="Proteomes" id="UP000887565"/>
    </source>
</evidence>
<keyword evidence="1" id="KW-1185">Reference proteome</keyword>
<dbReference type="WBParaSite" id="nRc.2.0.1.t18167-RA">
    <property type="protein sequence ID" value="nRc.2.0.1.t18167-RA"/>
    <property type="gene ID" value="nRc.2.0.1.g18167"/>
</dbReference>
<dbReference type="AlphaFoldDB" id="A0A915IWG2"/>
<organism evidence="1 2">
    <name type="scientific">Romanomermis culicivorax</name>
    <name type="common">Nematode worm</name>
    <dbReference type="NCBI Taxonomy" id="13658"/>
    <lineage>
        <taxon>Eukaryota</taxon>
        <taxon>Metazoa</taxon>
        <taxon>Ecdysozoa</taxon>
        <taxon>Nematoda</taxon>
        <taxon>Enoplea</taxon>
        <taxon>Dorylaimia</taxon>
        <taxon>Mermithida</taxon>
        <taxon>Mermithoidea</taxon>
        <taxon>Mermithidae</taxon>
        <taxon>Romanomermis</taxon>
    </lineage>
</organism>
<protein>
    <submittedName>
        <fullName evidence="2">Uncharacterized protein</fullName>
    </submittedName>
</protein>
<accession>A0A915IWG2</accession>
<name>A0A915IWG2_ROMCU</name>
<evidence type="ECO:0000313" key="2">
    <source>
        <dbReference type="WBParaSite" id="nRc.2.0.1.t18167-RA"/>
    </source>
</evidence>
<sequence>MGGWPTTSRDGGPTFDRLQSFEPMLPLRRRQLIVARRRQLYRIAGAIFYGITGGANGAGGVRFGNAATSFVRQYVCNTNRNSVNKIIANFNYGFSNLTFGGGANFRPPDVVAGAKIWPCMSFVQPPNLPPSKLPIFCCFVKNKLTDSPVP</sequence>
<reference evidence="2" key="1">
    <citation type="submission" date="2022-11" db="UniProtKB">
        <authorList>
            <consortium name="WormBaseParasite"/>
        </authorList>
    </citation>
    <scope>IDENTIFICATION</scope>
</reference>